<dbReference type="PANTHER" id="PTHR42855">
    <property type="entry name" value="ABC TRANSPORTER ATP-BINDING SUBUNIT"/>
    <property type="match status" value="1"/>
</dbReference>
<proteinExistence type="predicted"/>
<name>A0ABR7H6D1_9FIRM</name>
<sequence length="647" mass="73484">MLYQIMDGTVSAGGVPILSHIDFEIRGTEKIAVAGKNGAGKTTLLRLLAGEISLDRDDKRNGPGIMASRRLTVGMMRQQPFGDTSCTVEEELLKGCPGREVAGKNGTGLSSSAIFSEWDRERFDYEREYDILFTGFGFSKEDKKKKLSEFSGGEQTKIALIRLLLEKPDILLLDEPTNHLDLETVQWLEEYLRQYDKAVVMVSHDRFFLDRTADVVYEVAGGKLTRYVGNYSAYREQKRKQLSLQKKAYESQQEELERLNSVVERFKHKPTKASFARAKKKAMERMNRVEKPEEDDIHIFTGELTPLIIGSKWVFESEHLKIGYDRALLEITMRIRRGQKIGILGPNGSGKTTFLKTVAGFLPPLDGEMSVGVNITMGYFDQLSAQVTSEKKVADHFHDLFPALTEKEARTILGAYLFGGRVAQRSVSSLSGGEKARLVLAELLQSRPNFLVLDEPTNHMDIQAKETLESAFRAYTGTLLFVSHDRYFLSEVADSLLIFENQSVMYYPFGYAHYLERKRKSEGEGGLAAQMKAEEQALIAGMRAVPKAERHRLKEISAEDAYIDWRLRLVSEKMIPAGAQAGELYAVMDAMKQEWMASEDFWSGKRWEKETEYTELCRRYEETVAVWHELCLEWYAVWSGEENGENS</sequence>
<dbReference type="SMART" id="SM00382">
    <property type="entry name" value="AAA"/>
    <property type="match status" value="2"/>
</dbReference>
<evidence type="ECO:0000256" key="1">
    <source>
        <dbReference type="ARBA" id="ARBA00022741"/>
    </source>
</evidence>
<accession>A0ABR7H6D1</accession>
<dbReference type="Proteomes" id="UP000634672">
    <property type="component" value="Unassembled WGS sequence"/>
</dbReference>
<gene>
    <name evidence="5" type="ORF">H8S75_12430</name>
</gene>
<feature type="domain" description="ABC transporter" evidence="4">
    <location>
        <begin position="3"/>
        <end position="246"/>
    </location>
</feature>
<dbReference type="InterPro" id="IPR032781">
    <property type="entry name" value="ABC_tran_Xtn"/>
</dbReference>
<keyword evidence="3" id="KW-0175">Coiled coil</keyword>
<protein>
    <submittedName>
        <fullName evidence="5">ABC-F family ATP-binding cassette domain-containing protein</fullName>
    </submittedName>
</protein>
<feature type="coiled-coil region" evidence="3">
    <location>
        <begin position="235"/>
        <end position="269"/>
    </location>
</feature>
<evidence type="ECO:0000313" key="5">
    <source>
        <dbReference type="EMBL" id="MBC5708757.1"/>
    </source>
</evidence>
<dbReference type="SUPFAM" id="SSF52540">
    <property type="entry name" value="P-loop containing nucleoside triphosphate hydrolases"/>
    <property type="match status" value="2"/>
</dbReference>
<evidence type="ECO:0000256" key="2">
    <source>
        <dbReference type="ARBA" id="ARBA00022840"/>
    </source>
</evidence>
<feature type="domain" description="ABC transporter" evidence="4">
    <location>
        <begin position="309"/>
        <end position="526"/>
    </location>
</feature>
<evidence type="ECO:0000259" key="4">
    <source>
        <dbReference type="PROSITE" id="PS50893"/>
    </source>
</evidence>
<dbReference type="Gene3D" id="3.40.50.300">
    <property type="entry name" value="P-loop containing nucleotide triphosphate hydrolases"/>
    <property type="match status" value="2"/>
</dbReference>
<dbReference type="Pfam" id="PF12848">
    <property type="entry name" value="ABC_tran_Xtn"/>
    <property type="match status" value="1"/>
</dbReference>
<keyword evidence="1" id="KW-0547">Nucleotide-binding</keyword>
<dbReference type="RefSeq" id="WP_187021903.1">
    <property type="nucleotide sequence ID" value="NZ_JACOPB010000004.1"/>
</dbReference>
<dbReference type="InterPro" id="IPR003439">
    <property type="entry name" value="ABC_transporter-like_ATP-bd"/>
</dbReference>
<dbReference type="CDD" id="cd03221">
    <property type="entry name" value="ABCF_EF-3"/>
    <property type="match status" value="2"/>
</dbReference>
<dbReference type="InterPro" id="IPR027417">
    <property type="entry name" value="P-loop_NTPase"/>
</dbReference>
<evidence type="ECO:0000313" key="6">
    <source>
        <dbReference type="Proteomes" id="UP000634672"/>
    </source>
</evidence>
<dbReference type="InterPro" id="IPR017871">
    <property type="entry name" value="ABC_transporter-like_CS"/>
</dbReference>
<dbReference type="EMBL" id="JACOPB010000004">
    <property type="protein sequence ID" value="MBC5708757.1"/>
    <property type="molecule type" value="Genomic_DNA"/>
</dbReference>
<dbReference type="InterPro" id="IPR051309">
    <property type="entry name" value="ABCF_ATPase"/>
</dbReference>
<reference evidence="5 6" key="1">
    <citation type="submission" date="2020-08" db="EMBL/GenBank/DDBJ databases">
        <title>Genome public.</title>
        <authorList>
            <person name="Liu C."/>
            <person name="Sun Q."/>
        </authorList>
    </citation>
    <scope>NUCLEOTIDE SEQUENCE [LARGE SCALE GENOMIC DNA]</scope>
    <source>
        <strain evidence="5 6">NSJ-66</strain>
    </source>
</reference>
<dbReference type="PROSITE" id="PS00211">
    <property type="entry name" value="ABC_TRANSPORTER_1"/>
    <property type="match status" value="2"/>
</dbReference>
<comment type="caution">
    <text evidence="5">The sequence shown here is derived from an EMBL/GenBank/DDBJ whole genome shotgun (WGS) entry which is preliminary data.</text>
</comment>
<dbReference type="PROSITE" id="PS50893">
    <property type="entry name" value="ABC_TRANSPORTER_2"/>
    <property type="match status" value="2"/>
</dbReference>
<evidence type="ECO:0000256" key="3">
    <source>
        <dbReference type="SAM" id="Coils"/>
    </source>
</evidence>
<keyword evidence="6" id="KW-1185">Reference proteome</keyword>
<dbReference type="InterPro" id="IPR003593">
    <property type="entry name" value="AAA+_ATPase"/>
</dbReference>
<dbReference type="PANTHER" id="PTHR42855:SF2">
    <property type="entry name" value="DRUG RESISTANCE ABC TRANSPORTER,ATP-BINDING PROTEIN"/>
    <property type="match status" value="1"/>
</dbReference>
<dbReference type="Pfam" id="PF00005">
    <property type="entry name" value="ABC_tran"/>
    <property type="match status" value="2"/>
</dbReference>
<dbReference type="GO" id="GO:0005524">
    <property type="term" value="F:ATP binding"/>
    <property type="evidence" value="ECO:0007669"/>
    <property type="project" value="UniProtKB-KW"/>
</dbReference>
<organism evidence="5 6">
    <name type="scientific">Hungatella hominis</name>
    <dbReference type="NCBI Taxonomy" id="2763050"/>
    <lineage>
        <taxon>Bacteria</taxon>
        <taxon>Bacillati</taxon>
        <taxon>Bacillota</taxon>
        <taxon>Clostridia</taxon>
        <taxon>Lachnospirales</taxon>
        <taxon>Lachnospiraceae</taxon>
        <taxon>Hungatella</taxon>
    </lineage>
</organism>
<keyword evidence="2 5" id="KW-0067">ATP-binding</keyword>